<dbReference type="SUPFAM" id="SSF55383">
    <property type="entry name" value="Copper amine oxidase, domain N"/>
    <property type="match status" value="1"/>
</dbReference>
<organism evidence="3">
    <name type="scientific">Tepidanaerobacter syntrophicus</name>
    <dbReference type="NCBI Taxonomy" id="224999"/>
    <lineage>
        <taxon>Bacteria</taxon>
        <taxon>Bacillati</taxon>
        <taxon>Bacillota</taxon>
        <taxon>Clostridia</taxon>
        <taxon>Thermosediminibacterales</taxon>
        <taxon>Tepidanaerobacteraceae</taxon>
        <taxon>Tepidanaerobacter</taxon>
    </lineage>
</organism>
<dbReference type="Gene3D" id="2.60.120.430">
    <property type="entry name" value="Galactose-binding lectin"/>
    <property type="match status" value="1"/>
</dbReference>
<reference evidence="3" key="1">
    <citation type="journal article" date="2016" name="Genome Announc.">
        <title>Draft Genome Sequence of the Syntrophic Lactate-Degrading Bacterium Tepidanaerobacter syntrophicus JLT.</title>
        <authorList>
            <person name="Matsuura N."/>
            <person name="Ohashi A."/>
            <person name="Tourlousse D.M."/>
            <person name="Sekiguchi Y."/>
        </authorList>
    </citation>
    <scope>NUCLEOTIDE SEQUENCE [LARGE SCALE GENOMIC DNA]</scope>
    <source>
        <strain evidence="3">JL</strain>
    </source>
</reference>
<name>A0A0U9HIL2_9FIRM</name>
<dbReference type="STRING" id="224999.GCA_001485475_01147"/>
<dbReference type="EMBL" id="DF977001">
    <property type="protein sequence ID" value="GAQ25132.1"/>
    <property type="molecule type" value="Genomic_DNA"/>
</dbReference>
<evidence type="ECO:0000313" key="4">
    <source>
        <dbReference type="Proteomes" id="UP000062160"/>
    </source>
</evidence>
<dbReference type="InterPro" id="IPR036582">
    <property type="entry name" value="Mao_N_sf"/>
</dbReference>
<dbReference type="RefSeq" id="WP_059032546.1">
    <property type="nucleotide sequence ID" value="NZ_DF977001.1"/>
</dbReference>
<feature type="domain" description="Copper amine oxidase-like N-terminal" evidence="1">
    <location>
        <begin position="1028"/>
        <end position="1137"/>
    </location>
</feature>
<dbReference type="Pfam" id="PF07833">
    <property type="entry name" value="Cu_amine_oxidN1"/>
    <property type="match status" value="1"/>
</dbReference>
<dbReference type="InterPro" id="IPR012854">
    <property type="entry name" value="Cu_amine_oxidase-like_N"/>
</dbReference>
<keyword evidence="4" id="KW-1185">Reference proteome</keyword>
<gene>
    <name evidence="3" type="ORF">TSYNT_7150</name>
</gene>
<evidence type="ECO:0000313" key="3">
    <source>
        <dbReference type="EMBL" id="GAQ25132.1"/>
    </source>
</evidence>
<feature type="domain" description="Phosphodiester glycosidase" evidence="2">
    <location>
        <begin position="217"/>
        <end position="384"/>
    </location>
</feature>
<accession>A0A0U9HIL2</accession>
<dbReference type="Proteomes" id="UP000062160">
    <property type="component" value="Unassembled WGS sequence"/>
</dbReference>
<dbReference type="Gene3D" id="2.60.40.1080">
    <property type="match status" value="1"/>
</dbReference>
<evidence type="ECO:0008006" key="5">
    <source>
        <dbReference type="Google" id="ProtNLM"/>
    </source>
</evidence>
<dbReference type="OrthoDB" id="9809781at2"/>
<evidence type="ECO:0000259" key="1">
    <source>
        <dbReference type="Pfam" id="PF07833"/>
    </source>
</evidence>
<dbReference type="InterPro" id="IPR018711">
    <property type="entry name" value="NAGPA"/>
</dbReference>
<dbReference type="Pfam" id="PF09992">
    <property type="entry name" value="NAGPA"/>
    <property type="match status" value="1"/>
</dbReference>
<sequence>MLHKFKNHWKDRLIPLLVAILIFTSFLTPAFGQEILLYQESQGFPVTGGVTYEEQTIFTSQGWQKIHILRADLTSDNVDIDTIIGSNGLSQRAPLNKMVQDNGAIAGINGDFFIMATPSAPIGPQISNGKLISTPLNLQGMSSIAMTYDKIPQILTMTFSGKLIAPDRSYYFVDGVNKIRDSYNHIFVYTPEFGQSTPKLGNGAPNLTFLTVKDNTIINISEGQTTEIPKDGLVLMAWGEGAAFMKGHFQIGDPVELELSIAPDISNLKMALGGGAVLVDNGAIPQTFAHNIAGTHPRTAIGFTADKKTMIMVVVDGRQAQSRGMTQQELAQLMLNLGAYNALNLDGGGSSTMVARPFCQTQTQVLNSVSEGVQRLITNAVAIFAREPVGQIYGLNIVSSSFNIAKSGHMTFQAQAYDKNYNLVDFDSSKVVWSVSNDIGYFEGNVFVAEKSGTGKVTASFGDIQASSDIRVLKDGVTLAIEPSKVQLNPGAKTTFRVSVIDAEGFKALLDPSDIKWKIVGDIGSMSGLEFTAGQTPASGAVIGEFSGLTAGALVQVGYYSQVVDNFETLNGKNFTSYPADVKGAFSIVSAPEPVYSGQASGRLDYDFTAGNATRAAYLSFGNSGKALPLNTSKISLWVYGDNQGEWLRVSVNDASGKETILDLARSVDWDGWKQIEVTLPSGKQPFTLKTIYVVETDPEASIKGAVYFDDLTALIAGNYNESLLPQPTVWTDTANQKGSGFTFGAVGAKPLVNPDQESYTRTMSAAAKIINNSNASLTLVVGQPWADNGSLSSQLKDFRNYKMTGKGYAVSSEKGANFMLLDATKGSLRLTDYNQWINLQKDLASLDKSKALFVVLDRMPENFSDTLEGDLLKKILISHAKSSGSSVWVIGGAGAAPFSSRAEDGVHFVSIPSINSPEPATVVFNVSDQAVNYQVIPIVDQIVSETVTVKAGTATNLKIYGVSPAGSKMLLGYPYTCDWKVSYSKPVGFDTKTLAFKAVDPGTATIEVKVGNISKSFPIIITDISVVVNGKEVVFPDELPYVNQDNRTMVPVRFVSESLGAQVEWDNDNRMVIICKDDKTIKLKIGESKADVNGKTVTFDTSAIIQNSRTMVPVRFISEALGAKVSWNQTIKTVEIQY</sequence>
<evidence type="ECO:0000259" key="2">
    <source>
        <dbReference type="Pfam" id="PF09992"/>
    </source>
</evidence>
<dbReference type="AlphaFoldDB" id="A0A0U9HIL2"/>
<dbReference type="Gene3D" id="3.30.457.10">
    <property type="entry name" value="Copper amine oxidase-like, N-terminal domain"/>
    <property type="match status" value="1"/>
</dbReference>
<dbReference type="PANTHER" id="PTHR40446:SF2">
    <property type="entry name" value="N-ACETYLGLUCOSAMINE-1-PHOSPHODIESTER ALPHA-N-ACETYLGLUCOSAMINIDASE"/>
    <property type="match status" value="1"/>
</dbReference>
<dbReference type="PANTHER" id="PTHR40446">
    <property type="entry name" value="N-ACETYLGLUCOSAMINE-1-PHOSPHODIESTER ALPHA-N-ACETYLGLUCOSAMINIDASE"/>
    <property type="match status" value="1"/>
</dbReference>
<protein>
    <recommendedName>
        <fullName evidence="5">Copper amine oxidase</fullName>
    </recommendedName>
</protein>
<proteinExistence type="predicted"/>